<evidence type="ECO:0000313" key="4">
    <source>
        <dbReference type="Proteomes" id="UP000051952"/>
    </source>
</evidence>
<dbReference type="EMBL" id="CYKH01000457">
    <property type="protein sequence ID" value="CUF94587.1"/>
    <property type="molecule type" value="Genomic_DNA"/>
</dbReference>
<organism evidence="3 4">
    <name type="scientific">Bodo saltans</name>
    <name type="common">Flagellated protozoan</name>
    <dbReference type="NCBI Taxonomy" id="75058"/>
    <lineage>
        <taxon>Eukaryota</taxon>
        <taxon>Discoba</taxon>
        <taxon>Euglenozoa</taxon>
        <taxon>Kinetoplastea</taxon>
        <taxon>Metakinetoplastina</taxon>
        <taxon>Eubodonida</taxon>
        <taxon>Bodonidae</taxon>
        <taxon>Bodo</taxon>
    </lineage>
</organism>
<name>A0A0S4IXZ1_BODSA</name>
<keyword evidence="4" id="KW-1185">Reference proteome</keyword>
<feature type="region of interest" description="Disordered" evidence="2">
    <location>
        <begin position="126"/>
        <end position="167"/>
    </location>
</feature>
<dbReference type="VEuPathDB" id="TriTrypDB:BSAL_67695"/>
<evidence type="ECO:0000313" key="3">
    <source>
        <dbReference type="EMBL" id="CUF94587.1"/>
    </source>
</evidence>
<evidence type="ECO:0000256" key="1">
    <source>
        <dbReference type="SAM" id="Coils"/>
    </source>
</evidence>
<evidence type="ECO:0000256" key="2">
    <source>
        <dbReference type="SAM" id="MobiDB-lite"/>
    </source>
</evidence>
<accession>A0A0S4IXZ1</accession>
<proteinExistence type="predicted"/>
<feature type="compositionally biased region" description="Polar residues" evidence="2">
    <location>
        <begin position="194"/>
        <end position="208"/>
    </location>
</feature>
<reference evidence="4" key="1">
    <citation type="submission" date="2015-09" db="EMBL/GenBank/DDBJ databases">
        <authorList>
            <consortium name="Pathogen Informatics"/>
        </authorList>
    </citation>
    <scope>NUCLEOTIDE SEQUENCE [LARGE SCALE GENOMIC DNA]</scope>
    <source>
        <strain evidence="4">Lake Konstanz</strain>
    </source>
</reference>
<feature type="compositionally biased region" description="Polar residues" evidence="2">
    <location>
        <begin position="133"/>
        <end position="164"/>
    </location>
</feature>
<dbReference type="Proteomes" id="UP000051952">
    <property type="component" value="Unassembled WGS sequence"/>
</dbReference>
<protein>
    <submittedName>
        <fullName evidence="3">Uncharacterized protein</fullName>
    </submittedName>
</protein>
<sequence length="270" mass="29161">MSSNDGESPQTDGEVICSEVVGPDGVQNATLESANAKLLHRVQLLEQELVERNKECASLRTENRVMQSYNSVLKATQGELLRIQKTCVELQTSNAAMALKLRELEVARSKAEHKEKMDAIRKKLDDEHHHTTAGPSTQLSSSSTYGLGQSATATPQPQSGTSNKMGGIVPTAYGSEVVLAPTAISSLGFATNPRGTVQPSSKQPNPSVSELGAGHLPSTSPYQPHDETDEVNHLLSMVGDAAAHDTKKQQMDMNDEDELFARFAALQQRR</sequence>
<gene>
    <name evidence="3" type="ORF">BSAL_67695</name>
</gene>
<keyword evidence="1" id="KW-0175">Coiled coil</keyword>
<feature type="coiled-coil region" evidence="1">
    <location>
        <begin position="28"/>
        <end position="62"/>
    </location>
</feature>
<dbReference type="OMA" id="KIRNSDC"/>
<feature type="region of interest" description="Disordered" evidence="2">
    <location>
        <begin position="194"/>
        <end position="228"/>
    </location>
</feature>
<dbReference type="AlphaFoldDB" id="A0A0S4IXZ1"/>